<protein>
    <submittedName>
        <fullName evidence="2">Uncharacterized protein</fullName>
    </submittedName>
</protein>
<name>A0AAW0G0G2_9APHY</name>
<dbReference type="Proteomes" id="UP001385951">
    <property type="component" value="Unassembled WGS sequence"/>
</dbReference>
<organism evidence="2 3">
    <name type="scientific">Cerrena zonata</name>
    <dbReference type="NCBI Taxonomy" id="2478898"/>
    <lineage>
        <taxon>Eukaryota</taxon>
        <taxon>Fungi</taxon>
        <taxon>Dikarya</taxon>
        <taxon>Basidiomycota</taxon>
        <taxon>Agaricomycotina</taxon>
        <taxon>Agaricomycetes</taxon>
        <taxon>Polyporales</taxon>
        <taxon>Cerrenaceae</taxon>
        <taxon>Cerrena</taxon>
    </lineage>
</organism>
<reference evidence="2 3" key="1">
    <citation type="submission" date="2022-09" db="EMBL/GenBank/DDBJ databases">
        <authorList>
            <person name="Palmer J.M."/>
        </authorList>
    </citation>
    <scope>NUCLEOTIDE SEQUENCE [LARGE SCALE GENOMIC DNA]</scope>
    <source>
        <strain evidence="2 3">DSM 7382</strain>
    </source>
</reference>
<sequence>MLFDTVVFILTLYKRLQVGKTPWNSLFYLMIRDGTMYFGFLVVLYSMDIVNFLVFGDVVQLATLTNVVASTLISRLMLNIRDTKGSGELTATTNFTPLIFAEANGARSHM</sequence>
<dbReference type="AlphaFoldDB" id="A0AAW0G0G2"/>
<evidence type="ECO:0000313" key="2">
    <source>
        <dbReference type="EMBL" id="KAK7683052.1"/>
    </source>
</evidence>
<feature type="transmembrane region" description="Helical" evidence="1">
    <location>
        <begin position="36"/>
        <end position="55"/>
    </location>
</feature>
<keyword evidence="1" id="KW-0812">Transmembrane</keyword>
<evidence type="ECO:0000256" key="1">
    <source>
        <dbReference type="SAM" id="Phobius"/>
    </source>
</evidence>
<keyword evidence="1" id="KW-0472">Membrane</keyword>
<comment type="caution">
    <text evidence="2">The sequence shown here is derived from an EMBL/GenBank/DDBJ whole genome shotgun (WGS) entry which is preliminary data.</text>
</comment>
<accession>A0AAW0G0G2</accession>
<keyword evidence="3" id="KW-1185">Reference proteome</keyword>
<evidence type="ECO:0000313" key="3">
    <source>
        <dbReference type="Proteomes" id="UP001385951"/>
    </source>
</evidence>
<keyword evidence="1" id="KW-1133">Transmembrane helix</keyword>
<dbReference type="EMBL" id="JASBNA010000032">
    <property type="protein sequence ID" value="KAK7683052.1"/>
    <property type="molecule type" value="Genomic_DNA"/>
</dbReference>
<proteinExistence type="predicted"/>
<gene>
    <name evidence="2" type="ORF">QCA50_013724</name>
</gene>